<evidence type="ECO:0000256" key="4">
    <source>
        <dbReference type="ARBA" id="ARBA00022475"/>
    </source>
</evidence>
<protein>
    <submittedName>
        <fullName evidence="12">Efflux RND transporter periplasmic adaptor subunit</fullName>
    </submittedName>
</protein>
<evidence type="ECO:0000259" key="10">
    <source>
        <dbReference type="Pfam" id="PF25944"/>
    </source>
</evidence>
<dbReference type="Gene3D" id="1.10.287.470">
    <property type="entry name" value="Helix hairpin bin"/>
    <property type="match status" value="1"/>
</dbReference>
<feature type="transmembrane region" description="Helical" evidence="7">
    <location>
        <begin position="23"/>
        <end position="44"/>
    </location>
</feature>
<feature type="domain" description="Multidrug resistance protein MdtA-like barrel-sandwich hybrid" evidence="9">
    <location>
        <begin position="87"/>
        <end position="229"/>
    </location>
</feature>
<evidence type="ECO:0000256" key="1">
    <source>
        <dbReference type="ARBA" id="ARBA00004236"/>
    </source>
</evidence>
<dbReference type="SUPFAM" id="SSF111369">
    <property type="entry name" value="HlyD-like secretion proteins"/>
    <property type="match status" value="1"/>
</dbReference>
<name>A0ABY8IT41_9HYPH</name>
<accession>A0ABY8IT41</accession>
<evidence type="ECO:0000259" key="11">
    <source>
        <dbReference type="Pfam" id="PF25967"/>
    </source>
</evidence>
<sequence length="405" mass="41802">MNHDAIPTKPAVDTNPRRPRDRAILGSLAFLLVAGTAVSVFWPAQKSVSAQSPKAAAAAIPVDTASVTTQDLPIERSGLGVVTPLTAVDVKVRIDGQLQKVLFSEGQTVHAGDAIAQIDPRPYDAALAQAQASLQKDMAQLASNKLDEARARRLTTSGGGTTQAADLATAQVAVLQATVDGDQAAVDIAKLNLSFATVTAPISGRAGLRTAEQGAIVHSSDTAGIVTITQMHPIVVEFTLPQDEVPALVDGQSEGVLAVSVDSRDGSKHLGDGRLSVIDSQVDTTTGMIKLKAEFANGNLALWPGELVTARIVLRTEKNQTVVPSAAIQNGQTGPYVFVMKPDQTVATSSVKTGPVVDGMTSLLSGAAPGDKVVISGQSRLTDGTKIAPKLAVPQKVASAGEIAQ</sequence>
<evidence type="ECO:0000313" key="12">
    <source>
        <dbReference type="EMBL" id="WFS26332.1"/>
    </source>
</evidence>
<dbReference type="Gene3D" id="2.40.30.170">
    <property type="match status" value="1"/>
</dbReference>
<dbReference type="PANTHER" id="PTHR30469:SF12">
    <property type="entry name" value="MULTIDRUG RESISTANCE PROTEIN MDTA"/>
    <property type="match status" value="1"/>
</dbReference>
<evidence type="ECO:0000259" key="8">
    <source>
        <dbReference type="Pfam" id="PF25876"/>
    </source>
</evidence>
<dbReference type="NCBIfam" id="TIGR01730">
    <property type="entry name" value="RND_mfp"/>
    <property type="match status" value="1"/>
</dbReference>
<evidence type="ECO:0000256" key="7">
    <source>
        <dbReference type="SAM" id="Phobius"/>
    </source>
</evidence>
<keyword evidence="5" id="KW-0997">Cell inner membrane</keyword>
<dbReference type="InterPro" id="IPR058625">
    <property type="entry name" value="MdtA-like_BSH"/>
</dbReference>
<reference evidence="12" key="1">
    <citation type="journal article" date="2019" name="Phytopathology">
        <title>A Novel Group of Rhizobium tumorigenes-Like Agrobacteria Associated with Crown Gall Disease of Rhododendron and Blueberry.</title>
        <authorList>
            <person name="Kuzmanovic N."/>
            <person name="Behrens P."/>
            <person name="Idczak E."/>
            <person name="Wagner S."/>
            <person name="Gotz M."/>
            <person name="Sproer C."/>
            <person name="Bunk B."/>
            <person name="Overmann J."/>
            <person name="Smalla K."/>
        </authorList>
    </citation>
    <scope>NUCLEOTIDE SEQUENCE</scope>
    <source>
        <strain evidence="12">Rho-6.2</strain>
    </source>
</reference>
<dbReference type="InterPro" id="IPR058626">
    <property type="entry name" value="MdtA-like_b-barrel"/>
</dbReference>
<dbReference type="RefSeq" id="WP_142832125.1">
    <property type="nucleotide sequence ID" value="NZ_CP117269.1"/>
</dbReference>
<dbReference type="Gene3D" id="2.40.50.100">
    <property type="match status" value="1"/>
</dbReference>
<dbReference type="PANTHER" id="PTHR30469">
    <property type="entry name" value="MULTIDRUG RESISTANCE PROTEIN MDTA"/>
    <property type="match status" value="1"/>
</dbReference>
<comment type="similarity">
    <text evidence="2">Belongs to the membrane fusion protein (MFP) (TC 8.A.1) family.</text>
</comment>
<keyword evidence="12" id="KW-0614">Plasmid</keyword>
<keyword evidence="6 7" id="KW-0472">Membrane</keyword>
<keyword evidence="7" id="KW-0812">Transmembrane</keyword>
<dbReference type="Proteomes" id="UP000318939">
    <property type="component" value="Plasmid pTi6.2"/>
</dbReference>
<evidence type="ECO:0000313" key="13">
    <source>
        <dbReference type="Proteomes" id="UP000318939"/>
    </source>
</evidence>
<evidence type="ECO:0000256" key="2">
    <source>
        <dbReference type="ARBA" id="ARBA00009477"/>
    </source>
</evidence>
<feature type="domain" description="Multidrug resistance protein MdtA-like alpha-helical hairpin" evidence="8">
    <location>
        <begin position="127"/>
        <end position="195"/>
    </location>
</feature>
<evidence type="ECO:0000256" key="3">
    <source>
        <dbReference type="ARBA" id="ARBA00022448"/>
    </source>
</evidence>
<evidence type="ECO:0000256" key="5">
    <source>
        <dbReference type="ARBA" id="ARBA00022519"/>
    </source>
</evidence>
<evidence type="ECO:0000256" key="6">
    <source>
        <dbReference type="ARBA" id="ARBA00023136"/>
    </source>
</evidence>
<keyword evidence="3" id="KW-0813">Transport</keyword>
<gene>
    <name evidence="12" type="ORF">PR018_25240</name>
</gene>
<keyword evidence="13" id="KW-1185">Reference proteome</keyword>
<feature type="domain" description="Multidrug resistance protein MdtA-like C-terminal permuted SH3" evidence="11">
    <location>
        <begin position="321"/>
        <end position="378"/>
    </location>
</feature>
<dbReference type="Pfam" id="PF25876">
    <property type="entry name" value="HH_MFP_RND"/>
    <property type="match status" value="1"/>
</dbReference>
<dbReference type="Pfam" id="PF25944">
    <property type="entry name" value="Beta-barrel_RND"/>
    <property type="match status" value="1"/>
</dbReference>
<dbReference type="InterPro" id="IPR006143">
    <property type="entry name" value="RND_pump_MFP"/>
</dbReference>
<feature type="domain" description="Multidrug resistance protein MdtA-like beta-barrel" evidence="10">
    <location>
        <begin position="233"/>
        <end position="314"/>
    </location>
</feature>
<organism evidence="12 13">
    <name type="scientific">Rhizobium rhododendri</name>
    <dbReference type="NCBI Taxonomy" id="2506430"/>
    <lineage>
        <taxon>Bacteria</taxon>
        <taxon>Pseudomonadati</taxon>
        <taxon>Pseudomonadota</taxon>
        <taxon>Alphaproteobacteria</taxon>
        <taxon>Hyphomicrobiales</taxon>
        <taxon>Rhizobiaceae</taxon>
        <taxon>Rhizobium/Agrobacterium group</taxon>
        <taxon>Rhizobium</taxon>
    </lineage>
</organism>
<geneLocation type="plasmid" evidence="12 13">
    <name>pTi6.2</name>
</geneLocation>
<dbReference type="InterPro" id="IPR058624">
    <property type="entry name" value="MdtA-like_HH"/>
</dbReference>
<evidence type="ECO:0000259" key="9">
    <source>
        <dbReference type="Pfam" id="PF25917"/>
    </source>
</evidence>
<dbReference type="Pfam" id="PF25917">
    <property type="entry name" value="BSH_RND"/>
    <property type="match status" value="1"/>
</dbReference>
<keyword evidence="4" id="KW-1003">Cell membrane</keyword>
<proteinExistence type="inferred from homology"/>
<keyword evidence="7" id="KW-1133">Transmembrane helix</keyword>
<reference evidence="12" key="2">
    <citation type="journal article" date="2023" name="MicrobiologyOpen">
        <title>Genomics of the tumorigenes clade of the family Rhizobiaceae and description of Rhizobium rhododendri sp. nov.</title>
        <authorList>
            <person name="Kuzmanovic N."/>
            <person name="diCenzo G.C."/>
            <person name="Bunk B."/>
            <person name="Sproeer C."/>
            <person name="Fruehling A."/>
            <person name="Neumann-Schaal M."/>
            <person name="Overmann J."/>
            <person name="Smalla K."/>
        </authorList>
    </citation>
    <scope>NUCLEOTIDE SEQUENCE</scope>
    <source>
        <strain evidence="12">Rho-6.2</strain>
        <plasmid evidence="12">pTi6.2</plasmid>
    </source>
</reference>
<comment type="subcellular location">
    <subcellularLocation>
        <location evidence="1">Cell membrane</location>
    </subcellularLocation>
</comment>
<dbReference type="EMBL" id="CP117269">
    <property type="protein sequence ID" value="WFS26332.1"/>
    <property type="molecule type" value="Genomic_DNA"/>
</dbReference>
<dbReference type="InterPro" id="IPR058627">
    <property type="entry name" value="MdtA-like_C"/>
</dbReference>
<dbReference type="Gene3D" id="2.40.420.20">
    <property type="match status" value="1"/>
</dbReference>
<dbReference type="Pfam" id="PF25967">
    <property type="entry name" value="RND-MFP_C"/>
    <property type="match status" value="1"/>
</dbReference>